<evidence type="ECO:0000259" key="1">
    <source>
        <dbReference type="PROSITE" id="PS51186"/>
    </source>
</evidence>
<name>A0AB94IVJ0_9BACT</name>
<keyword evidence="2" id="KW-0012">Acyltransferase</keyword>
<evidence type="ECO:0000313" key="2">
    <source>
        <dbReference type="EMBL" id="CBL27778.1"/>
    </source>
</evidence>
<proteinExistence type="predicted"/>
<dbReference type="PROSITE" id="PS51186">
    <property type="entry name" value="GNAT"/>
    <property type="match status" value="1"/>
</dbReference>
<sequence>MELNTKRFHELTNEELYAILKFRVDVFVVEQNCPYPELDNCDQAAIHVYLKDENGIQAYLRVMDKEIESEYVSIGRVIAAKRRCGLGSQILKEGLLVAQKQFGAKQIYLEAQTYARRFYEKLGFQQISEEFLLDGIPHIKMLLQI</sequence>
<dbReference type="SUPFAM" id="SSF55729">
    <property type="entry name" value="Acyl-CoA N-acyltransferases (Nat)"/>
    <property type="match status" value="1"/>
</dbReference>
<dbReference type="Gene3D" id="3.40.630.30">
    <property type="match status" value="1"/>
</dbReference>
<keyword evidence="2" id="KW-0808">Transferase</keyword>
<dbReference type="InterPro" id="IPR000182">
    <property type="entry name" value="GNAT_dom"/>
</dbReference>
<dbReference type="RefSeq" id="WP_015555925.1">
    <property type="nucleotide sequence ID" value="NC_021038.1"/>
</dbReference>
<dbReference type="Proteomes" id="UP000008957">
    <property type="component" value="Chromosome"/>
</dbReference>
<accession>A0AB94IVJ0</accession>
<keyword evidence="3" id="KW-1185">Reference proteome</keyword>
<gene>
    <name evidence="2" type="ORF">SY1_02610</name>
</gene>
<dbReference type="EMBL" id="FP929056">
    <property type="protein sequence ID" value="CBL27778.1"/>
    <property type="molecule type" value="Genomic_DNA"/>
</dbReference>
<dbReference type="InterPro" id="IPR016181">
    <property type="entry name" value="Acyl_CoA_acyltransferase"/>
</dbReference>
<reference evidence="2 3" key="2">
    <citation type="submission" date="2010-03" db="EMBL/GenBank/DDBJ databases">
        <authorList>
            <person name="Pajon A."/>
        </authorList>
    </citation>
    <scope>NUCLEOTIDE SEQUENCE [LARGE SCALE GENOMIC DNA]</scope>
    <source>
        <strain evidence="2 3">SGP1</strain>
    </source>
</reference>
<organism evidence="2 3">
    <name type="scientific">Fretibacterium fastidiosum</name>
    <dbReference type="NCBI Taxonomy" id="651822"/>
    <lineage>
        <taxon>Bacteria</taxon>
        <taxon>Thermotogati</taxon>
        <taxon>Synergistota</taxon>
        <taxon>Synergistia</taxon>
        <taxon>Synergistales</taxon>
        <taxon>Aminobacteriaceae</taxon>
        <taxon>Fretibacterium</taxon>
    </lineage>
</organism>
<feature type="domain" description="N-acetyltransferase" evidence="1">
    <location>
        <begin position="6"/>
        <end position="145"/>
    </location>
</feature>
<reference evidence="3" key="1">
    <citation type="submission" date="2010-03" db="EMBL/GenBank/DDBJ databases">
        <title>The genome sequence of Synergistetes sp. SGP1.</title>
        <authorList>
            <consortium name="metaHIT consortium -- http://www.metahit.eu/"/>
            <person name="Pajon A."/>
            <person name="Turner K."/>
            <person name="Parkhill J."/>
            <person name="Wade W."/>
            <person name="Vartoukian S."/>
        </authorList>
    </citation>
    <scope>NUCLEOTIDE SEQUENCE [LARGE SCALE GENOMIC DNA]</scope>
    <source>
        <strain evidence="3">SGP1</strain>
    </source>
</reference>
<dbReference type="AlphaFoldDB" id="A0AB94IVJ0"/>
<dbReference type="Pfam" id="PF13673">
    <property type="entry name" value="Acetyltransf_10"/>
    <property type="match status" value="1"/>
</dbReference>
<dbReference type="GO" id="GO:0016747">
    <property type="term" value="F:acyltransferase activity, transferring groups other than amino-acyl groups"/>
    <property type="evidence" value="ECO:0007669"/>
    <property type="project" value="InterPro"/>
</dbReference>
<protein>
    <submittedName>
        <fullName evidence="2">Predicted acyltransferase</fullName>
    </submittedName>
</protein>
<dbReference type="KEGG" id="sbr:SY1_02610"/>
<evidence type="ECO:0000313" key="3">
    <source>
        <dbReference type="Proteomes" id="UP000008957"/>
    </source>
</evidence>